<evidence type="ECO:0008006" key="3">
    <source>
        <dbReference type="Google" id="ProtNLM"/>
    </source>
</evidence>
<organism evidence="1 2">
    <name type="scientific">Viridibacterium curvum</name>
    <dbReference type="NCBI Taxonomy" id="1101404"/>
    <lineage>
        <taxon>Bacteria</taxon>
        <taxon>Pseudomonadati</taxon>
        <taxon>Pseudomonadota</taxon>
        <taxon>Betaproteobacteria</taxon>
        <taxon>Rhodocyclales</taxon>
        <taxon>Rhodocyclaceae</taxon>
        <taxon>Viridibacterium</taxon>
    </lineage>
</organism>
<keyword evidence="2" id="KW-1185">Reference proteome</keyword>
<comment type="caution">
    <text evidence="1">The sequence shown here is derived from an EMBL/GenBank/DDBJ whole genome shotgun (WGS) entry which is preliminary data.</text>
</comment>
<name>A0ABP9QVC6_9RHOO</name>
<reference evidence="2" key="1">
    <citation type="journal article" date="2019" name="Int. J. Syst. Evol. Microbiol.">
        <title>The Global Catalogue of Microorganisms (GCM) 10K type strain sequencing project: providing services to taxonomists for standard genome sequencing and annotation.</title>
        <authorList>
            <consortium name="The Broad Institute Genomics Platform"/>
            <consortium name="The Broad Institute Genome Sequencing Center for Infectious Disease"/>
            <person name="Wu L."/>
            <person name="Ma J."/>
        </authorList>
    </citation>
    <scope>NUCLEOTIDE SEQUENCE [LARGE SCALE GENOMIC DNA]</scope>
    <source>
        <strain evidence="2">JCM 18715</strain>
    </source>
</reference>
<gene>
    <name evidence="1" type="ORF">GCM10025770_27870</name>
</gene>
<evidence type="ECO:0000313" key="2">
    <source>
        <dbReference type="Proteomes" id="UP001500547"/>
    </source>
</evidence>
<sequence length="239" mass="25004">MSYDSSFDAGAAEAAMYMVANKALTHSPSSGGLCYTANAASLAGSSNLHLSWTSGSTTQNIASSDAIVGYLIDDNVSSLGHRRWVLYPFLATTTYGRVDGQPSGTSNKYMSSVLKVIGGAASSVSMSNDFVAYPYGNYPASEFSTSWFLSFSVVASKTNANANGSGQVSFAGATITVARPDNTTLTISEQSADYAGYGLANNLQWKVSGLTTGVTYTVTISNVVVNGSTRSFSYNFTLQ</sequence>
<protein>
    <recommendedName>
        <fullName evidence="3">SCP domain-containing protein</fullName>
    </recommendedName>
</protein>
<proteinExistence type="predicted"/>
<dbReference type="EMBL" id="BAABLD010000010">
    <property type="protein sequence ID" value="GAA5168216.1"/>
    <property type="molecule type" value="Genomic_DNA"/>
</dbReference>
<accession>A0ABP9QVC6</accession>
<evidence type="ECO:0000313" key="1">
    <source>
        <dbReference type="EMBL" id="GAA5168216.1"/>
    </source>
</evidence>
<dbReference type="Proteomes" id="UP001500547">
    <property type="component" value="Unassembled WGS sequence"/>
</dbReference>